<protein>
    <submittedName>
        <fullName evidence="2">Uncharacterized protein</fullName>
    </submittedName>
</protein>
<dbReference type="AlphaFoldDB" id="A0A1G9SAQ7"/>
<dbReference type="Proteomes" id="UP000198704">
    <property type="component" value="Unassembled WGS sequence"/>
</dbReference>
<gene>
    <name evidence="2" type="ORF">SAMN05216360_101562</name>
</gene>
<organism evidence="2 3">
    <name type="scientific">Methylobacterium phyllostachyos</name>
    <dbReference type="NCBI Taxonomy" id="582672"/>
    <lineage>
        <taxon>Bacteria</taxon>
        <taxon>Pseudomonadati</taxon>
        <taxon>Pseudomonadota</taxon>
        <taxon>Alphaproteobacteria</taxon>
        <taxon>Hyphomicrobiales</taxon>
        <taxon>Methylobacteriaceae</taxon>
        <taxon>Methylobacterium</taxon>
    </lineage>
</organism>
<reference evidence="3" key="1">
    <citation type="submission" date="2016-10" db="EMBL/GenBank/DDBJ databases">
        <authorList>
            <person name="Varghese N."/>
            <person name="Submissions S."/>
        </authorList>
    </citation>
    <scope>NUCLEOTIDE SEQUENCE [LARGE SCALE GENOMIC DNA]</scope>
    <source>
        <strain evidence="3">BL47</strain>
    </source>
</reference>
<feature type="transmembrane region" description="Helical" evidence="1">
    <location>
        <begin position="73"/>
        <end position="90"/>
    </location>
</feature>
<dbReference type="RefSeq" id="WP_244507399.1">
    <property type="nucleotide sequence ID" value="NZ_FNHS01000001.1"/>
</dbReference>
<keyword evidence="1" id="KW-0472">Membrane</keyword>
<evidence type="ECO:0000256" key="1">
    <source>
        <dbReference type="SAM" id="Phobius"/>
    </source>
</evidence>
<name>A0A1G9SAQ7_9HYPH</name>
<accession>A0A1G9SAQ7</accession>
<dbReference type="EMBL" id="FNHS01000001">
    <property type="protein sequence ID" value="SDM32461.1"/>
    <property type="molecule type" value="Genomic_DNA"/>
</dbReference>
<keyword evidence="3" id="KW-1185">Reference proteome</keyword>
<keyword evidence="1" id="KW-0812">Transmembrane</keyword>
<evidence type="ECO:0000313" key="3">
    <source>
        <dbReference type="Proteomes" id="UP000198704"/>
    </source>
</evidence>
<keyword evidence="1" id="KW-1133">Transmembrane helix</keyword>
<evidence type="ECO:0000313" key="2">
    <source>
        <dbReference type="EMBL" id="SDM32461.1"/>
    </source>
</evidence>
<proteinExistence type="predicted"/>
<sequence length="97" mass="10335">MARRAGSVYHLAHAGMRGRAAMKGLLLNALLGLGLGRFGSAWWLLAFPPIVAGELAYGMYIHHLSASGSMRRGLALLVCGQLGFLLGALMRPMRGET</sequence>
<feature type="transmembrane region" description="Helical" evidence="1">
    <location>
        <begin position="20"/>
        <end position="36"/>
    </location>
</feature>